<accession>C6HTL9</accession>
<dbReference type="Proteomes" id="UP000009374">
    <property type="component" value="Unassembled WGS sequence"/>
</dbReference>
<evidence type="ECO:0000259" key="3">
    <source>
        <dbReference type="Pfam" id="PF14104"/>
    </source>
</evidence>
<dbReference type="Pfam" id="PF14104">
    <property type="entry name" value="DUF4277"/>
    <property type="match status" value="1"/>
</dbReference>
<reference evidence="4 5" key="1">
    <citation type="journal article" date="2009" name="Appl. Environ. Microbiol.">
        <title>Community genomic and proteomic analyses of chemoautotrophic iron-oxidizing "Leptospirillum rubarum" (Group II) and "Leptospirillum ferrodiazotrophum" (Group III) bacteria in acid mine drainage biofilms.</title>
        <authorList>
            <person name="Goltsman D.S."/>
            <person name="Denef V.J."/>
            <person name="Singer S.W."/>
            <person name="VerBerkmoes N.C."/>
            <person name="Lefsrud M."/>
            <person name="Mueller R.S."/>
            <person name="Dick G.J."/>
            <person name="Sun C.L."/>
            <person name="Wheeler K.E."/>
            <person name="Zemla A."/>
            <person name="Baker B.J."/>
            <person name="Hauser L."/>
            <person name="Land M."/>
            <person name="Shah M.B."/>
            <person name="Thelen M.P."/>
            <person name="Hettich R.L."/>
            <person name="Banfield J.F."/>
        </authorList>
    </citation>
    <scope>NUCLEOTIDE SEQUENCE [LARGE SCALE GENOMIC DNA]</scope>
</reference>
<evidence type="ECO:0000313" key="5">
    <source>
        <dbReference type="Proteomes" id="UP000009374"/>
    </source>
</evidence>
<keyword evidence="5" id="KW-1185">Reference proteome</keyword>
<dbReference type="EMBL" id="GG693851">
    <property type="protein sequence ID" value="EES53984.1"/>
    <property type="molecule type" value="Genomic_DNA"/>
</dbReference>
<gene>
    <name evidence="4" type="ORF">UBAL3_24060003</name>
</gene>
<protein>
    <submittedName>
        <fullName evidence="4">Probable transposase</fullName>
    </submittedName>
</protein>
<keyword evidence="2" id="KW-0472">Membrane</keyword>
<sequence length="484" mass="54152">MILNALGFVSRPLYMHPQFFSGKPVEHLFRHDKTPSATGAAETASPAPESCEPSSESTVLHAEHFNESSLGRALDDLYTAGTTSVYYHVASQAMQRVAQMNRPFRRSLGRELQESLRLLRLDSTSFSLHGEYPDSVERQKRARAREEAIRTARKEGDMDTLERLEEEAEEDDAPFVITITHGFSKDHRDDLKPFVLNLVTVGQSRIPLWVEPLSGNAADKKTFRETIQSFLASVNETEEPYCFVMDSAFYTTTNLTELSSRHFSCPEDARKTLQALFKTAKYHTAGEAILTEVRGYASKGRPKKGAEPPLQGVQISAPLMEDPKKIATALSKKGLFVLATNNVDDASLSSGSLISTYKAQGSTIEGSNRFLKDPRLYAESFFLKKESRIMALITVMAMALLVYALAEERLREALAALKQGLPDQLGRMTNRPTLRWIFQLLENIHWQPHDQDPAGMIALTEDQLRVISFFPPGVRQYYGAPEAT</sequence>
<feature type="region of interest" description="Disordered" evidence="1">
    <location>
        <begin position="33"/>
        <end position="58"/>
    </location>
</feature>
<keyword evidence="2" id="KW-1133">Transmembrane helix</keyword>
<feature type="compositionally biased region" description="Low complexity" evidence="1">
    <location>
        <begin position="35"/>
        <end position="58"/>
    </location>
</feature>
<name>C6HTL9_9BACT</name>
<dbReference type="PANTHER" id="PTHR34614">
    <property type="match status" value="1"/>
</dbReference>
<proteinExistence type="predicted"/>
<evidence type="ECO:0000256" key="2">
    <source>
        <dbReference type="SAM" id="Phobius"/>
    </source>
</evidence>
<organism evidence="4 5">
    <name type="scientific">Leptospirillum ferrodiazotrophum</name>
    <dbReference type="NCBI Taxonomy" id="412449"/>
    <lineage>
        <taxon>Bacteria</taxon>
        <taxon>Pseudomonadati</taxon>
        <taxon>Nitrospirota</taxon>
        <taxon>Nitrospiria</taxon>
        <taxon>Nitrospirales</taxon>
        <taxon>Nitrospiraceae</taxon>
        <taxon>Leptospirillum</taxon>
    </lineage>
</organism>
<dbReference type="InterPro" id="IPR047654">
    <property type="entry name" value="IS1634_transpos"/>
</dbReference>
<feature type="transmembrane region" description="Helical" evidence="2">
    <location>
        <begin position="389"/>
        <end position="406"/>
    </location>
</feature>
<dbReference type="PANTHER" id="PTHR34614:SF2">
    <property type="entry name" value="TRANSPOSASE IS4-LIKE DOMAIN-CONTAINING PROTEIN"/>
    <property type="match status" value="1"/>
</dbReference>
<dbReference type="AlphaFoldDB" id="C6HTL9"/>
<feature type="domain" description="DUF4277" evidence="3">
    <location>
        <begin position="1"/>
        <end position="34"/>
    </location>
</feature>
<evidence type="ECO:0000313" key="4">
    <source>
        <dbReference type="EMBL" id="EES53984.1"/>
    </source>
</evidence>
<evidence type="ECO:0000256" key="1">
    <source>
        <dbReference type="SAM" id="MobiDB-lite"/>
    </source>
</evidence>
<dbReference type="NCBIfam" id="NF033559">
    <property type="entry name" value="transpos_IS1634"/>
    <property type="match status" value="2"/>
</dbReference>
<keyword evidence="2" id="KW-0812">Transmembrane</keyword>
<dbReference type="InterPro" id="IPR025457">
    <property type="entry name" value="DUF4277"/>
</dbReference>